<dbReference type="KEGG" id="pchm:VFPPC_02217"/>
<dbReference type="SMART" id="SM00516">
    <property type="entry name" value="SEC14"/>
    <property type="match status" value="1"/>
</dbReference>
<dbReference type="SUPFAM" id="SSF52087">
    <property type="entry name" value="CRAL/TRIO domain"/>
    <property type="match status" value="1"/>
</dbReference>
<dbReference type="PANTHER" id="PTHR45657:SF20">
    <property type="entry name" value="CRAL_TRIO DOMAIN PROTEIN (AFU_ORTHOLOGUE AFUA_5G00680)"/>
    <property type="match status" value="1"/>
</dbReference>
<name>A0A179F7S1_METCM</name>
<proteinExistence type="predicted"/>
<dbReference type="Proteomes" id="UP000078397">
    <property type="component" value="Unassembled WGS sequence"/>
</dbReference>
<evidence type="ECO:0000313" key="3">
    <source>
        <dbReference type="Proteomes" id="UP000078397"/>
    </source>
</evidence>
<dbReference type="PROSITE" id="PS50191">
    <property type="entry name" value="CRAL_TRIO"/>
    <property type="match status" value="1"/>
</dbReference>
<dbReference type="AlphaFoldDB" id="A0A179F7S1"/>
<sequence length="362" mass="40509">MQADCTTITPTAKWAGLGLVFETEDEQASYETLVSRCHEEGLIQWSATSTSPHGNEDCGVSDASCNVDVAFQQFKLAQEIRGSFDFVAEYESIDIDDFDDARNIYPHWTGGRDRSGRPICFYQVGLVKDQSLERYNQNREPRDAACGATASLARRQTIMVTDYLTRFVFPLCSAMRDRPEPERALSSGMYVVDASGLTFSRLWGLRNLIQDFNFLLSTCYPEILQHAYIINPPLGFGAMWNLVKRWLDPRTASKFTIVPAADTLRILEESIDIENIPTLFGGNFSFQHGMQPKLESAMIRSLTLTPSLVAQLPPGPIQLRHEDGRMELVAVGTLEEKERQDLLGHLSLLTEQEAKIDGGITA</sequence>
<dbReference type="RefSeq" id="XP_018139022.1">
    <property type="nucleotide sequence ID" value="XM_018281902.1"/>
</dbReference>
<dbReference type="InterPro" id="IPR001251">
    <property type="entry name" value="CRAL-TRIO_dom"/>
</dbReference>
<dbReference type="EMBL" id="LSBJ02000001">
    <property type="protein sequence ID" value="OAQ61213.1"/>
    <property type="molecule type" value="Genomic_DNA"/>
</dbReference>
<dbReference type="CDD" id="cd00170">
    <property type="entry name" value="SEC14"/>
    <property type="match status" value="1"/>
</dbReference>
<dbReference type="InterPro" id="IPR036865">
    <property type="entry name" value="CRAL-TRIO_dom_sf"/>
</dbReference>
<protein>
    <submittedName>
        <fullName evidence="2">Cellular retinaldehyde-binding/triple function</fullName>
    </submittedName>
</protein>
<dbReference type="Gene3D" id="3.40.525.10">
    <property type="entry name" value="CRAL-TRIO lipid binding domain"/>
    <property type="match status" value="1"/>
</dbReference>
<dbReference type="Pfam" id="PF00650">
    <property type="entry name" value="CRAL_TRIO"/>
    <property type="match status" value="1"/>
</dbReference>
<accession>A0A179F7S1</accession>
<organism evidence="2 3">
    <name type="scientific">Pochonia chlamydosporia 170</name>
    <dbReference type="NCBI Taxonomy" id="1380566"/>
    <lineage>
        <taxon>Eukaryota</taxon>
        <taxon>Fungi</taxon>
        <taxon>Dikarya</taxon>
        <taxon>Ascomycota</taxon>
        <taxon>Pezizomycotina</taxon>
        <taxon>Sordariomycetes</taxon>
        <taxon>Hypocreomycetidae</taxon>
        <taxon>Hypocreales</taxon>
        <taxon>Clavicipitaceae</taxon>
        <taxon>Pochonia</taxon>
    </lineage>
</organism>
<gene>
    <name evidence="2" type="ORF">VFPPC_02217</name>
</gene>
<keyword evidence="3" id="KW-1185">Reference proteome</keyword>
<dbReference type="GeneID" id="28845896"/>
<comment type="caution">
    <text evidence="2">The sequence shown here is derived from an EMBL/GenBank/DDBJ whole genome shotgun (WGS) entry which is preliminary data.</text>
</comment>
<feature type="domain" description="CRAL-TRIO" evidence="1">
    <location>
        <begin position="97"/>
        <end position="288"/>
    </location>
</feature>
<dbReference type="STRING" id="1380566.A0A179F7S1"/>
<dbReference type="OrthoDB" id="30289at2759"/>
<evidence type="ECO:0000313" key="2">
    <source>
        <dbReference type="EMBL" id="OAQ61213.1"/>
    </source>
</evidence>
<reference evidence="2 3" key="1">
    <citation type="journal article" date="2016" name="PLoS Pathog.">
        <title>Biosynthesis of antibiotic leucinostatins in bio-control fungus Purpureocillium lilacinum and their inhibition on phytophthora revealed by genome mining.</title>
        <authorList>
            <person name="Wang G."/>
            <person name="Liu Z."/>
            <person name="Lin R."/>
            <person name="Li E."/>
            <person name="Mao Z."/>
            <person name="Ling J."/>
            <person name="Yang Y."/>
            <person name="Yin W.B."/>
            <person name="Xie B."/>
        </authorList>
    </citation>
    <scope>NUCLEOTIDE SEQUENCE [LARGE SCALE GENOMIC DNA]</scope>
    <source>
        <strain evidence="2">170</strain>
    </source>
</reference>
<dbReference type="InterPro" id="IPR051026">
    <property type="entry name" value="PI/PC_transfer"/>
</dbReference>
<dbReference type="PANTHER" id="PTHR45657">
    <property type="entry name" value="CRAL-TRIO DOMAIN-CONTAINING PROTEIN YKL091C-RELATED"/>
    <property type="match status" value="1"/>
</dbReference>
<evidence type="ECO:0000259" key="1">
    <source>
        <dbReference type="PROSITE" id="PS50191"/>
    </source>
</evidence>